<feature type="domain" description="Uroporphyrinogen decarboxylase (URO-D)" evidence="1">
    <location>
        <begin position="6"/>
        <end position="339"/>
    </location>
</feature>
<organism evidence="2 3">
    <name type="scientific">Methanospirillum stamsii</name>
    <dbReference type="NCBI Taxonomy" id="1277351"/>
    <lineage>
        <taxon>Archaea</taxon>
        <taxon>Methanobacteriati</taxon>
        <taxon>Methanobacteriota</taxon>
        <taxon>Stenosarchaea group</taxon>
        <taxon>Methanomicrobia</taxon>
        <taxon>Methanomicrobiales</taxon>
        <taxon>Methanospirillaceae</taxon>
        <taxon>Methanospirillum</taxon>
    </lineage>
</organism>
<keyword evidence="2" id="KW-0489">Methyltransferase</keyword>
<dbReference type="GeneID" id="97610263"/>
<keyword evidence="3" id="KW-1185">Reference proteome</keyword>
<dbReference type="Pfam" id="PF01208">
    <property type="entry name" value="URO-D"/>
    <property type="match status" value="1"/>
</dbReference>
<reference evidence="2 3" key="1">
    <citation type="submission" date="2018-05" db="EMBL/GenBank/DDBJ databases">
        <title>Draft genome of Methanospirillum stamsii Pt1.</title>
        <authorList>
            <person name="Dueholm M.S."/>
            <person name="Nielsen P.H."/>
            <person name="Bakmann L.F."/>
            <person name="Otzen D.E."/>
        </authorList>
    </citation>
    <scope>NUCLEOTIDE SEQUENCE [LARGE SCALE GENOMIC DNA]</scope>
    <source>
        <strain evidence="2 3">Pt1</strain>
    </source>
</reference>
<dbReference type="SUPFAM" id="SSF51726">
    <property type="entry name" value="UROD/MetE-like"/>
    <property type="match status" value="1"/>
</dbReference>
<evidence type="ECO:0000313" key="3">
    <source>
        <dbReference type="Proteomes" id="UP000245934"/>
    </source>
</evidence>
<dbReference type="RefSeq" id="WP_109942050.1">
    <property type="nucleotide sequence ID" value="NZ_CP176366.1"/>
</dbReference>
<gene>
    <name evidence="2" type="ORF">DLD82_15570</name>
</gene>
<keyword evidence="2" id="KW-0808">Transferase</keyword>
<name>A0A2V2MSV2_9EURY</name>
<dbReference type="InterPro" id="IPR000257">
    <property type="entry name" value="Uroporphyrinogen_deCOase"/>
</dbReference>
<sequence length="346" mass="38068">MTMSSLERILTTISHKEPDRVPLILNPTMHPARDMGIPLKKYFTSSELVAQGLIATREKFGTDAYIGFHYSPVEYEAFGGEVIFREDGPPNSGRPIIRTGDEIDTLTAPVVEETECLQVVLDMIKTLKKDAPDDAPIFGVAISPLSLPVMQMGFEDYIRLIYSDEIRFNRLIEVNKRFFMDWATAQIEAGASGIIYYDPVSSPTIIPPELYRKTGLKIAKELIPKVPGPVVTGFASASVLPILDNVLSTGTVGVAVWGGGHEKLSEIKQKCAGKATVIGNLNGIEMRHWTREKTFSIVKQVISDAAPGGGFILSDNHGEIPLQVPDEVLFAIRDAVYEYGRYPISV</sequence>
<proteinExistence type="predicted"/>
<evidence type="ECO:0000259" key="1">
    <source>
        <dbReference type="Pfam" id="PF01208"/>
    </source>
</evidence>
<dbReference type="GO" id="GO:0032259">
    <property type="term" value="P:methylation"/>
    <property type="evidence" value="ECO:0007669"/>
    <property type="project" value="UniProtKB-KW"/>
</dbReference>
<dbReference type="InterPro" id="IPR052024">
    <property type="entry name" value="Methanogen_methyltrans"/>
</dbReference>
<comment type="caution">
    <text evidence="2">The sequence shown here is derived from an EMBL/GenBank/DDBJ whole genome shotgun (WGS) entry which is preliminary data.</text>
</comment>
<dbReference type="InterPro" id="IPR038071">
    <property type="entry name" value="UROD/MetE-like_sf"/>
</dbReference>
<dbReference type="EMBL" id="QGMZ01000041">
    <property type="protein sequence ID" value="PWR70489.1"/>
    <property type="molecule type" value="Genomic_DNA"/>
</dbReference>
<dbReference type="GO" id="GO:0006779">
    <property type="term" value="P:porphyrin-containing compound biosynthetic process"/>
    <property type="evidence" value="ECO:0007669"/>
    <property type="project" value="InterPro"/>
</dbReference>
<dbReference type="Proteomes" id="UP000245934">
    <property type="component" value="Unassembled WGS sequence"/>
</dbReference>
<dbReference type="Gene3D" id="3.20.20.210">
    <property type="match status" value="1"/>
</dbReference>
<dbReference type="CDD" id="cd03465">
    <property type="entry name" value="URO-D_like"/>
    <property type="match status" value="1"/>
</dbReference>
<accession>A0A2V2MSV2</accession>
<dbReference type="AlphaFoldDB" id="A0A2V2MSV2"/>
<evidence type="ECO:0000313" key="2">
    <source>
        <dbReference type="EMBL" id="PWR70489.1"/>
    </source>
</evidence>
<dbReference type="GO" id="GO:0004853">
    <property type="term" value="F:uroporphyrinogen decarboxylase activity"/>
    <property type="evidence" value="ECO:0007669"/>
    <property type="project" value="InterPro"/>
</dbReference>
<dbReference type="PANTHER" id="PTHR47099">
    <property type="entry name" value="METHYLCOBAMIDE:COM METHYLTRANSFERASE MTBA"/>
    <property type="match status" value="1"/>
</dbReference>
<dbReference type="OrthoDB" id="124836at2157"/>
<dbReference type="GO" id="GO:0008168">
    <property type="term" value="F:methyltransferase activity"/>
    <property type="evidence" value="ECO:0007669"/>
    <property type="project" value="UniProtKB-KW"/>
</dbReference>
<dbReference type="PANTHER" id="PTHR47099:SF1">
    <property type="entry name" value="METHYLCOBAMIDE:COM METHYLTRANSFERASE MTBA"/>
    <property type="match status" value="1"/>
</dbReference>
<protein>
    <submittedName>
        <fullName evidence="2">Methylcobamide--CoM methyltransferase MtbA</fullName>
    </submittedName>
</protein>